<feature type="non-terminal residue" evidence="1">
    <location>
        <position position="531"/>
    </location>
</feature>
<evidence type="ECO:0000313" key="2">
    <source>
        <dbReference type="Proteomes" id="UP000266721"/>
    </source>
</evidence>
<reference evidence="1 2" key="1">
    <citation type="journal article" date="2016" name="PLoS ONE">
        <title>A First Insight into the Genome of the Filter-Feeder Mussel Mytilus galloprovincialis.</title>
        <authorList>
            <person name="Murgarella M."/>
            <person name="Puiu D."/>
            <person name="Novoa B."/>
            <person name="Figueras A."/>
            <person name="Posada D."/>
            <person name="Canchaya C."/>
        </authorList>
    </citation>
    <scope>NUCLEOTIDE SEQUENCE [LARGE SCALE GENOMIC DNA]</scope>
    <source>
        <tissue evidence="1">Muscle</tissue>
    </source>
</reference>
<protein>
    <submittedName>
        <fullName evidence="1">Uncharacterized protein</fullName>
    </submittedName>
</protein>
<accession>A0A3R5Q381</accession>
<keyword evidence="2" id="KW-1185">Reference proteome</keyword>
<dbReference type="Proteomes" id="UP000266721">
    <property type="component" value="Unassembled WGS sequence"/>
</dbReference>
<sequence length="531" mass="59909">MDATALSFAQIDRHQVCLAKHSLDIKVISDYIWHCHIDLTKSIQIFLQSIPHKGKMSVLKPAQPPPVLDKFSHLSLDAQKVMAGIYKQYQQQKDKMSQLDRKSSSQGPSKYYQNLYRTKFGHGPVQNIQSSQSSNATNNANHVNGLTISTNNQNIDDPLQNTQNHHQMTHTWIQKTSTTNACDQGGDRRFEGGQRSFDKYFTKNIKETAVRSPHVISSRETAVLISGIENSSYISCDEEGTALSVQRSSQESAPLSLSPVLFPSLETVGKESNDVTPLICGSIADHSFRHSIFIFDDKRDDFAKPKEIKVNDNKVVRNNQQLSDVMEMHGEIIIPPIIDNCLENKHLHERKMSAMIHVEDINSKVQEKNVSAIVHLHIEDKEKERKTAEQSNTVCSISKRLLQHQQIRPIYIYADLEIATDIKVSDQTNKRKIPSFFAPYKKQKVSDKITDNEVSQVEGPLNIENDSASGASVYYGHILNSTVVDITCLDTSQRSKLLQDVKKSKEILIAVVYDDSTNQLRDNSAKVTYSY</sequence>
<organism evidence="1 2">
    <name type="scientific">Mytilus galloprovincialis</name>
    <name type="common">Mediterranean mussel</name>
    <dbReference type="NCBI Taxonomy" id="29158"/>
    <lineage>
        <taxon>Eukaryota</taxon>
        <taxon>Metazoa</taxon>
        <taxon>Spiralia</taxon>
        <taxon>Lophotrochozoa</taxon>
        <taxon>Mollusca</taxon>
        <taxon>Bivalvia</taxon>
        <taxon>Autobranchia</taxon>
        <taxon>Pteriomorphia</taxon>
        <taxon>Mytilida</taxon>
        <taxon>Mytiloidea</taxon>
        <taxon>Mytilidae</taxon>
        <taxon>Mytilinae</taxon>
        <taxon>Mytilus</taxon>
    </lineage>
</organism>
<proteinExistence type="predicted"/>
<dbReference type="EMBL" id="KV596230">
    <property type="protein sequence ID" value="OPL21026.1"/>
    <property type="molecule type" value="Genomic_DNA"/>
</dbReference>
<gene>
    <name evidence="1" type="ORF">AM593_08389</name>
</gene>
<evidence type="ECO:0000313" key="1">
    <source>
        <dbReference type="EMBL" id="OPL21026.1"/>
    </source>
</evidence>
<feature type="non-terminal residue" evidence="1">
    <location>
        <position position="1"/>
    </location>
</feature>
<name>A0A3R5Q381_MYTGA</name>
<dbReference type="AlphaFoldDB" id="A0A3R5Q381"/>